<feature type="compositionally biased region" description="Polar residues" evidence="1">
    <location>
        <begin position="68"/>
        <end position="92"/>
    </location>
</feature>
<evidence type="ECO:0000259" key="2">
    <source>
        <dbReference type="PROSITE" id="PS50013"/>
    </source>
</evidence>
<accession>A0AAW0B929</accession>
<feature type="domain" description="Chromo" evidence="2">
    <location>
        <begin position="124"/>
        <end position="183"/>
    </location>
</feature>
<reference evidence="3 4" key="1">
    <citation type="submission" date="2024-01" db="EMBL/GenBank/DDBJ databases">
        <title>A draft genome for a cacao thread blight-causing isolate of Paramarasmius palmivorus.</title>
        <authorList>
            <person name="Baruah I.K."/>
            <person name="Bukari Y."/>
            <person name="Amoako-Attah I."/>
            <person name="Meinhardt L.W."/>
            <person name="Bailey B.A."/>
            <person name="Cohen S.P."/>
        </authorList>
    </citation>
    <scope>NUCLEOTIDE SEQUENCE [LARGE SCALE GENOMIC DNA]</scope>
    <source>
        <strain evidence="3 4">GH-12</strain>
    </source>
</reference>
<dbReference type="InterPro" id="IPR000953">
    <property type="entry name" value="Chromo/chromo_shadow_dom"/>
</dbReference>
<feature type="region of interest" description="Disordered" evidence="1">
    <location>
        <begin position="38"/>
        <end position="121"/>
    </location>
</feature>
<dbReference type="GO" id="GO:0006338">
    <property type="term" value="P:chromatin remodeling"/>
    <property type="evidence" value="ECO:0007669"/>
    <property type="project" value="UniProtKB-ARBA"/>
</dbReference>
<proteinExistence type="predicted"/>
<comment type="caution">
    <text evidence="3">The sequence shown here is derived from an EMBL/GenBank/DDBJ whole genome shotgun (WGS) entry which is preliminary data.</text>
</comment>
<name>A0AAW0B929_9AGAR</name>
<dbReference type="InterPro" id="IPR023780">
    <property type="entry name" value="Chromo_domain"/>
</dbReference>
<dbReference type="CDD" id="cd00024">
    <property type="entry name" value="CD_CSD"/>
    <property type="match status" value="1"/>
</dbReference>
<dbReference type="EMBL" id="JAYKXP010000153">
    <property type="protein sequence ID" value="KAK7022068.1"/>
    <property type="molecule type" value="Genomic_DNA"/>
</dbReference>
<evidence type="ECO:0000313" key="3">
    <source>
        <dbReference type="EMBL" id="KAK7022068.1"/>
    </source>
</evidence>
<organism evidence="3 4">
    <name type="scientific">Paramarasmius palmivorus</name>
    <dbReference type="NCBI Taxonomy" id="297713"/>
    <lineage>
        <taxon>Eukaryota</taxon>
        <taxon>Fungi</taxon>
        <taxon>Dikarya</taxon>
        <taxon>Basidiomycota</taxon>
        <taxon>Agaricomycotina</taxon>
        <taxon>Agaricomycetes</taxon>
        <taxon>Agaricomycetidae</taxon>
        <taxon>Agaricales</taxon>
        <taxon>Marasmiineae</taxon>
        <taxon>Marasmiaceae</taxon>
        <taxon>Paramarasmius</taxon>
    </lineage>
</organism>
<dbReference type="InterPro" id="IPR016197">
    <property type="entry name" value="Chromo-like_dom_sf"/>
</dbReference>
<dbReference type="Proteomes" id="UP001383192">
    <property type="component" value="Unassembled WGS sequence"/>
</dbReference>
<sequence>MSTTSICKHICRSLSPDEVTRLLRDSALYTSLWEDGLPALTRSPSPLPSLDKKPSTPTLVPSERLGTPNATTVIHTTTTPNARDVWSSSGNAPDTEDNMRNPPTVTPSDTLSSGVPDSSPDSEYEIDAILQCRKRNGRFQWLVSWKGYGPEFNQWRSIDALDGCLETLVDFHRNRKPRALGPSMKYLESRLKKR</sequence>
<dbReference type="Pfam" id="PF00385">
    <property type="entry name" value="Chromo"/>
    <property type="match status" value="1"/>
</dbReference>
<dbReference type="SUPFAM" id="SSF54160">
    <property type="entry name" value="Chromo domain-like"/>
    <property type="match status" value="1"/>
</dbReference>
<keyword evidence="4" id="KW-1185">Reference proteome</keyword>
<protein>
    <recommendedName>
        <fullName evidence="2">Chromo domain-containing protein</fullName>
    </recommendedName>
</protein>
<evidence type="ECO:0000313" key="4">
    <source>
        <dbReference type="Proteomes" id="UP001383192"/>
    </source>
</evidence>
<feature type="compositionally biased region" description="Polar residues" evidence="1">
    <location>
        <begin position="101"/>
        <end position="119"/>
    </location>
</feature>
<evidence type="ECO:0000256" key="1">
    <source>
        <dbReference type="SAM" id="MobiDB-lite"/>
    </source>
</evidence>
<dbReference type="PROSITE" id="PS50013">
    <property type="entry name" value="CHROMO_2"/>
    <property type="match status" value="1"/>
</dbReference>
<dbReference type="AlphaFoldDB" id="A0AAW0B929"/>
<gene>
    <name evidence="3" type="ORF">VNI00_017050</name>
</gene>
<dbReference type="Gene3D" id="2.40.50.40">
    <property type="match status" value="1"/>
</dbReference>
<dbReference type="SMART" id="SM00298">
    <property type="entry name" value="CHROMO"/>
    <property type="match status" value="1"/>
</dbReference>